<dbReference type="InterPro" id="IPR011082">
    <property type="entry name" value="Exosome-assoc_fac/DNA_repair"/>
</dbReference>
<dbReference type="EMBL" id="JARBDR010000246">
    <property type="protein sequence ID" value="KAJ8317234.1"/>
    <property type="molecule type" value="Genomic_DNA"/>
</dbReference>
<name>A0ABQ9FIY8_TEGGR</name>
<gene>
    <name evidence="9" type="ORF">KUTeg_005138</name>
</gene>
<dbReference type="PANTHER" id="PTHR15341:SF3">
    <property type="entry name" value="NUCLEAR NUCLEIC ACID-BINDING PROTEIN C1D"/>
    <property type="match status" value="1"/>
</dbReference>
<reference evidence="9 10" key="1">
    <citation type="submission" date="2022-12" db="EMBL/GenBank/DDBJ databases">
        <title>Chromosome-level genome of Tegillarca granosa.</title>
        <authorList>
            <person name="Kim J."/>
        </authorList>
    </citation>
    <scope>NUCLEOTIDE SEQUENCE [LARGE SCALE GENOMIC DNA]</scope>
    <source>
        <strain evidence="9">Teg-2019</strain>
        <tissue evidence="9">Adductor muscle</tissue>
    </source>
</reference>
<keyword evidence="5 7" id="KW-0694">RNA-binding</keyword>
<evidence type="ECO:0000256" key="4">
    <source>
        <dbReference type="ARBA" id="ARBA00022552"/>
    </source>
</evidence>
<dbReference type="InterPro" id="IPR007146">
    <property type="entry name" value="Sas10/Utp3/C1D"/>
</dbReference>
<keyword evidence="6 7" id="KW-0539">Nucleus</keyword>
<evidence type="ECO:0000256" key="8">
    <source>
        <dbReference type="SAM" id="MobiDB-lite"/>
    </source>
</evidence>
<feature type="compositionally biased region" description="Polar residues" evidence="8">
    <location>
        <begin position="367"/>
        <end position="382"/>
    </location>
</feature>
<comment type="function">
    <text evidence="7">Plays a role in the recruitment of the exosome to pre-rRNA to mediate the 3'-5' end processing of the 5.8S rRNA.</text>
</comment>
<evidence type="ECO:0000256" key="7">
    <source>
        <dbReference type="RuleBase" id="RU368003"/>
    </source>
</evidence>
<dbReference type="Proteomes" id="UP001217089">
    <property type="component" value="Unassembled WGS sequence"/>
</dbReference>
<evidence type="ECO:0000313" key="9">
    <source>
        <dbReference type="EMBL" id="KAJ8317234.1"/>
    </source>
</evidence>
<keyword evidence="7" id="KW-0963">Cytoplasm</keyword>
<keyword evidence="4 7" id="KW-0698">rRNA processing</keyword>
<sequence length="415" mass="46499">MTDEAGIPEELKEKLASFDSSLSQVESVLQPLLQCPQNELFEKLSPLDRAKVELVGGYTINSLFWMYLNVCGLNPKEHSVKQELDRIRSYMNRVKECQDKAKAPKLDKGASKRFVKSALWQAAKSKNQDSSAAKGTPSTGDEVETRMYLNVCGLNPKEHSVKQELDRIRSYMNRVKECQDKAKAPKLDKGASKRFVKSALWQAAKSKNQDSSAAKGTPSTGDEVETRMYLNVCGLNPKEHSVKQELDRIRSYMNRVKECQDKAKAPKLDKGASKRFVKSALWQAAKSKNQDSSAAKGTPSTGDEVETRMYLNVCGLNPKEHSVKQELDRIRSYMNRVKECQDKAKAPKLDKGASKRFVKSALWQAAKSKNQDSSAAKGTPSTGDEVETRMYLNVCGLNPKEHSVKQELKLKREVK</sequence>
<evidence type="ECO:0000256" key="3">
    <source>
        <dbReference type="ARBA" id="ARBA00015212"/>
    </source>
</evidence>
<evidence type="ECO:0000313" key="10">
    <source>
        <dbReference type="Proteomes" id="UP001217089"/>
    </source>
</evidence>
<comment type="subcellular location">
    <subcellularLocation>
        <location evidence="7">Cytoplasm</location>
    </subcellularLocation>
    <subcellularLocation>
        <location evidence="7">Nucleus</location>
        <location evidence="7">Nucleolus</location>
    </subcellularLocation>
    <subcellularLocation>
        <location evidence="1 7">Nucleus</location>
    </subcellularLocation>
</comment>
<evidence type="ECO:0000256" key="1">
    <source>
        <dbReference type="ARBA" id="ARBA00004123"/>
    </source>
</evidence>
<keyword evidence="10" id="KW-1185">Reference proteome</keyword>
<dbReference type="PANTHER" id="PTHR15341">
    <property type="entry name" value="SUN-COR STEROID HORMONE RECEPTOR CO-REPRESSOR"/>
    <property type="match status" value="1"/>
</dbReference>
<comment type="similarity">
    <text evidence="2 7">Belongs to the C1D family.</text>
</comment>
<comment type="subunit">
    <text evidence="7">Monomer and homodimer.</text>
</comment>
<evidence type="ECO:0000256" key="2">
    <source>
        <dbReference type="ARBA" id="ARBA00009154"/>
    </source>
</evidence>
<organism evidence="9 10">
    <name type="scientific">Tegillarca granosa</name>
    <name type="common">Malaysian cockle</name>
    <name type="synonym">Anadara granosa</name>
    <dbReference type="NCBI Taxonomy" id="220873"/>
    <lineage>
        <taxon>Eukaryota</taxon>
        <taxon>Metazoa</taxon>
        <taxon>Spiralia</taxon>
        <taxon>Lophotrochozoa</taxon>
        <taxon>Mollusca</taxon>
        <taxon>Bivalvia</taxon>
        <taxon>Autobranchia</taxon>
        <taxon>Pteriomorphia</taxon>
        <taxon>Arcoida</taxon>
        <taxon>Arcoidea</taxon>
        <taxon>Arcidae</taxon>
        <taxon>Tegillarca</taxon>
    </lineage>
</organism>
<keyword evidence="7" id="KW-0238">DNA-binding</keyword>
<feature type="region of interest" description="Disordered" evidence="8">
    <location>
        <begin position="367"/>
        <end position="387"/>
    </location>
</feature>
<protein>
    <recommendedName>
        <fullName evidence="3 7">Nuclear nucleic acid-binding protein C1D</fullName>
    </recommendedName>
</protein>
<evidence type="ECO:0000256" key="6">
    <source>
        <dbReference type="ARBA" id="ARBA00023242"/>
    </source>
</evidence>
<evidence type="ECO:0000256" key="5">
    <source>
        <dbReference type="ARBA" id="ARBA00022884"/>
    </source>
</evidence>
<accession>A0ABQ9FIY8</accession>
<comment type="caution">
    <text evidence="9">The sequence shown here is derived from an EMBL/GenBank/DDBJ whole genome shotgun (WGS) entry which is preliminary data.</text>
</comment>
<dbReference type="Pfam" id="PF04000">
    <property type="entry name" value="Sas10_Utp3"/>
    <property type="match status" value="1"/>
</dbReference>
<proteinExistence type="inferred from homology"/>